<feature type="signal peptide" evidence="1">
    <location>
        <begin position="1"/>
        <end position="30"/>
    </location>
</feature>
<name>F9RN53_9VIBR</name>
<feature type="chain" id="PRO_5003386804" evidence="1">
    <location>
        <begin position="31"/>
        <end position="169"/>
    </location>
</feature>
<proteinExistence type="predicted"/>
<reference evidence="2 3" key="1">
    <citation type="journal article" date="2012" name="Int. J. Syst. Evol. Microbiol.">
        <title>Vibrio caribbeanicus sp. nov., isolated from the marine sponge Scleritoderma cyanea.</title>
        <authorList>
            <person name="Hoffmann M."/>
            <person name="Monday S.R."/>
            <person name="Allard M.W."/>
            <person name="Strain E.A."/>
            <person name="Whittaker P."/>
            <person name="Naum M."/>
            <person name="McCarthy P.J."/>
            <person name="Lopez J.V."/>
            <person name="Fischer M."/>
            <person name="Brown E.W."/>
        </authorList>
    </citation>
    <scope>NUCLEOTIDE SEQUENCE [LARGE SCALE GENOMIC DNA]</scope>
    <source>
        <strain evidence="2 3">LMG 19158</strain>
    </source>
</reference>
<dbReference type="eggNOG" id="ENOG50336BT">
    <property type="taxonomic scope" value="Bacteria"/>
</dbReference>
<dbReference type="RefSeq" id="WP_005595108.1">
    <property type="nucleotide sequence ID" value="NZ_AFWE01000108.1"/>
</dbReference>
<comment type="caution">
    <text evidence="2">The sequence shown here is derived from an EMBL/GenBank/DDBJ whole genome shotgun (WGS) entry which is preliminary data.</text>
</comment>
<sequence length="169" mass="19030">MHLFPQVPLRVVTLSALLLIPTLAPPPAQAASDDECGIWLCLPTGFGTGCSGAKSAFKKRIKRFKPPLPDFAACMVKSPVTSNHDNFTNRDGYAAYIPPQKICTEYKRDSMHHEPRCTAWQTRPERYVKGQRCERQSGDKQRTPIGCTGTYRYAEVYRNGSLMGQTHYY</sequence>
<gene>
    <name evidence="2" type="ORF">VIS19158_08835</name>
</gene>
<accession>F9RN53</accession>
<evidence type="ECO:0000256" key="1">
    <source>
        <dbReference type="SAM" id="SignalP"/>
    </source>
</evidence>
<keyword evidence="1" id="KW-0732">Signal</keyword>
<dbReference type="Proteomes" id="UP000004349">
    <property type="component" value="Unassembled WGS sequence"/>
</dbReference>
<evidence type="ECO:0000313" key="3">
    <source>
        <dbReference type="Proteomes" id="UP000004349"/>
    </source>
</evidence>
<evidence type="ECO:0000313" key="2">
    <source>
        <dbReference type="EMBL" id="EGU37408.1"/>
    </source>
</evidence>
<organism evidence="2 3">
    <name type="scientific">Vibrio scophthalmi LMG 19158</name>
    <dbReference type="NCBI Taxonomy" id="870967"/>
    <lineage>
        <taxon>Bacteria</taxon>
        <taxon>Pseudomonadati</taxon>
        <taxon>Pseudomonadota</taxon>
        <taxon>Gammaproteobacteria</taxon>
        <taxon>Vibrionales</taxon>
        <taxon>Vibrionaceae</taxon>
        <taxon>Vibrio</taxon>
    </lineage>
</organism>
<dbReference type="AlphaFoldDB" id="F9RN53"/>
<protein>
    <submittedName>
        <fullName evidence="2">Sex pilus assembly and synthesis protein</fullName>
    </submittedName>
</protein>
<dbReference type="EMBL" id="AFWE01000108">
    <property type="protein sequence ID" value="EGU37408.1"/>
    <property type="molecule type" value="Genomic_DNA"/>
</dbReference>